<keyword evidence="8" id="KW-1185">Reference proteome</keyword>
<feature type="domain" description="HTH tetR-type" evidence="6">
    <location>
        <begin position="30"/>
        <end position="90"/>
    </location>
</feature>
<dbReference type="STRING" id="1123029.SAMN02745172_02504"/>
<dbReference type="InterPro" id="IPR001647">
    <property type="entry name" value="HTH_TetR"/>
</dbReference>
<accession>A0A1M7ZMH2</accession>
<dbReference type="SUPFAM" id="SSF48498">
    <property type="entry name" value="Tetracyclin repressor-like, C-terminal domain"/>
    <property type="match status" value="1"/>
</dbReference>
<feature type="compositionally biased region" description="Basic and acidic residues" evidence="5">
    <location>
        <begin position="12"/>
        <end position="32"/>
    </location>
</feature>
<dbReference type="InterPro" id="IPR050109">
    <property type="entry name" value="HTH-type_TetR-like_transc_reg"/>
</dbReference>
<evidence type="ECO:0000256" key="4">
    <source>
        <dbReference type="PROSITE-ProRule" id="PRU00335"/>
    </source>
</evidence>
<dbReference type="GO" id="GO:0003700">
    <property type="term" value="F:DNA-binding transcription factor activity"/>
    <property type="evidence" value="ECO:0007669"/>
    <property type="project" value="TreeGrafter"/>
</dbReference>
<feature type="DNA-binding region" description="H-T-H motif" evidence="4">
    <location>
        <begin position="53"/>
        <end position="72"/>
    </location>
</feature>
<dbReference type="InterPro" id="IPR039536">
    <property type="entry name" value="TetR_C_Proteobacteria"/>
</dbReference>
<keyword evidence="2 4" id="KW-0238">DNA-binding</keyword>
<feature type="compositionally biased region" description="Polar residues" evidence="5">
    <location>
        <begin position="1"/>
        <end position="11"/>
    </location>
</feature>
<proteinExistence type="predicted"/>
<keyword evidence="1" id="KW-0805">Transcription regulation</keyword>
<dbReference type="PANTHER" id="PTHR30055">
    <property type="entry name" value="HTH-TYPE TRANSCRIPTIONAL REGULATOR RUTR"/>
    <property type="match status" value="1"/>
</dbReference>
<dbReference type="FunFam" id="1.10.10.60:FF:000141">
    <property type="entry name" value="TetR family transcriptional regulator"/>
    <property type="match status" value="1"/>
</dbReference>
<reference evidence="7 8" key="1">
    <citation type="submission" date="2016-12" db="EMBL/GenBank/DDBJ databases">
        <authorList>
            <person name="Song W.-J."/>
            <person name="Kurnit D.M."/>
        </authorList>
    </citation>
    <scope>NUCLEOTIDE SEQUENCE [LARGE SCALE GENOMIC DNA]</scope>
    <source>
        <strain evidence="7 8">DSM 19599</strain>
    </source>
</reference>
<dbReference type="GO" id="GO:0000976">
    <property type="term" value="F:transcription cis-regulatory region binding"/>
    <property type="evidence" value="ECO:0007669"/>
    <property type="project" value="TreeGrafter"/>
</dbReference>
<evidence type="ECO:0000256" key="5">
    <source>
        <dbReference type="SAM" id="MobiDB-lite"/>
    </source>
</evidence>
<dbReference type="PROSITE" id="PS50977">
    <property type="entry name" value="HTH_TETR_2"/>
    <property type="match status" value="1"/>
</dbReference>
<organism evidence="7 8">
    <name type="scientific">Pseudoxanthobacter soli DSM 19599</name>
    <dbReference type="NCBI Taxonomy" id="1123029"/>
    <lineage>
        <taxon>Bacteria</taxon>
        <taxon>Pseudomonadati</taxon>
        <taxon>Pseudomonadota</taxon>
        <taxon>Alphaproteobacteria</taxon>
        <taxon>Hyphomicrobiales</taxon>
        <taxon>Segnochrobactraceae</taxon>
        <taxon>Pseudoxanthobacter</taxon>
    </lineage>
</organism>
<dbReference type="Gene3D" id="1.10.10.60">
    <property type="entry name" value="Homeodomain-like"/>
    <property type="match status" value="1"/>
</dbReference>
<dbReference type="InterPro" id="IPR036271">
    <property type="entry name" value="Tet_transcr_reg_TetR-rel_C_sf"/>
</dbReference>
<evidence type="ECO:0000256" key="2">
    <source>
        <dbReference type="ARBA" id="ARBA00023125"/>
    </source>
</evidence>
<dbReference type="RefSeq" id="WP_084564567.1">
    <property type="nucleotide sequence ID" value="NZ_FRXO01000004.1"/>
</dbReference>
<dbReference type="InterPro" id="IPR009057">
    <property type="entry name" value="Homeodomain-like_sf"/>
</dbReference>
<evidence type="ECO:0000313" key="8">
    <source>
        <dbReference type="Proteomes" id="UP000186406"/>
    </source>
</evidence>
<feature type="region of interest" description="Disordered" evidence="5">
    <location>
        <begin position="1"/>
        <end position="32"/>
    </location>
</feature>
<evidence type="ECO:0000259" key="6">
    <source>
        <dbReference type="PROSITE" id="PS50977"/>
    </source>
</evidence>
<dbReference type="Pfam" id="PF14246">
    <property type="entry name" value="TetR_C_7"/>
    <property type="match status" value="1"/>
</dbReference>
<dbReference type="OrthoDB" id="9816431at2"/>
<dbReference type="PRINTS" id="PR00455">
    <property type="entry name" value="HTHTETR"/>
</dbReference>
<dbReference type="AlphaFoldDB" id="A0A1M7ZMH2"/>
<dbReference type="EMBL" id="FRXO01000004">
    <property type="protein sequence ID" value="SHO65856.1"/>
    <property type="molecule type" value="Genomic_DNA"/>
</dbReference>
<name>A0A1M7ZMH2_9HYPH</name>
<dbReference type="Proteomes" id="UP000186406">
    <property type="component" value="Unassembled WGS sequence"/>
</dbReference>
<dbReference type="Pfam" id="PF00440">
    <property type="entry name" value="TetR_N"/>
    <property type="match status" value="1"/>
</dbReference>
<gene>
    <name evidence="7" type="ORF">SAMN02745172_02504</name>
</gene>
<sequence length="238" mass="26422">MTSITQTSTSSRHAENDSADARRPRRVGQEEKRRRIVNAARRVFTTLGYDRASMNDIAVEAGVSKPTLYVYFEHKEALFAALVEELRATLPECNAILDADVEDVRGTLIRHASRLVVKLTRPDHVAFMRMVIGAANAFPELGRMTYAAGPEVGRERVAQFFAEQSRRGRLNVPDPYLAASQFLSLSQATFAKQMLFNVGEVPTEAEIRAYVEPAVDMFLSIYGVRESAGPEQKIAVAS</sequence>
<protein>
    <submittedName>
        <fullName evidence="7">Transcriptional regulator, TetR family</fullName>
    </submittedName>
</protein>
<keyword evidence="3" id="KW-0804">Transcription</keyword>
<evidence type="ECO:0000256" key="1">
    <source>
        <dbReference type="ARBA" id="ARBA00023015"/>
    </source>
</evidence>
<evidence type="ECO:0000256" key="3">
    <source>
        <dbReference type="ARBA" id="ARBA00023163"/>
    </source>
</evidence>
<dbReference type="PANTHER" id="PTHR30055:SF146">
    <property type="entry name" value="HTH-TYPE TRANSCRIPTIONAL DUAL REGULATOR CECR"/>
    <property type="match status" value="1"/>
</dbReference>
<evidence type="ECO:0000313" key="7">
    <source>
        <dbReference type="EMBL" id="SHO65856.1"/>
    </source>
</evidence>
<dbReference type="Gene3D" id="1.10.357.10">
    <property type="entry name" value="Tetracycline Repressor, domain 2"/>
    <property type="match status" value="1"/>
</dbReference>
<dbReference type="SUPFAM" id="SSF46689">
    <property type="entry name" value="Homeodomain-like"/>
    <property type="match status" value="1"/>
</dbReference>